<evidence type="ECO:0000256" key="7">
    <source>
        <dbReference type="ARBA" id="ARBA00023274"/>
    </source>
</evidence>
<sequence length="2074" mass="222357">MASSLASQLGGIRSLNAARLASASSLSSHSSYLFPPATASKQDLDSIFSLGQSGWTDLCLHDAALEKSLAAQRLFSPSSKTTDRTMLSKEDNASIDAAVQDFFDRVGAVLLGKSAAKCIEWLVRRFRIHDFNAVVVLRAFLPFHSTPQFARMLNILSISKESHLAFLLPIQKAAQPLPTSVLLSALLAPASSSHSLDALRLVGGVLPTDKEPHRAQVLFWSSTLVQFCARSAGAEAGNDGLVGLNRKKARTSSQSREDNDQLVLGLLLPTIANVITSKAMGTEAQLAGCLVLCSVGASFDLSVEAIQSTIATIVPAVAEPKADTRLIQAVVTTLATLCASSDDLQPLPLATVQQLFNVPNFTQQVQAMSRQYDLRAFVGTLLPTMAKSLDDEQMSGGLVALLATPSSEGGVPTSDAVEALRIIATSQSSASGSVLSDIRSRRSDAFDALVRNLSQSQDTRHLVASVLQGAFSGSHAGTANSTSWLAINSSEASQRLASLDALLDSIAAEEIDAKDSFVRDALSSRLLDEDEGVLAVLYSTKGTAALKQSLDEATMLSKLEAVLSATSKLPRKALQAHLGFVLTNVLTPKTATRILRNILWPRLLLTKTNRKATEATHEALQKTSRHSLQPLQALLAGIVVQRDEERTTTQINRAAAQGLASAMAGVESESHFNAHVSFLIGQATSRDGTEASIALALATIIELLPLVDAQRFQPLAQRLLDALPLASLDGGEQGVLASDTGISDELWQRVYEQAPRSSRLLASQTILAVAQCLHFPTSSLVGLDGVDATSPMVALAERLYGSACSSPAGRELFVVLFKKLGPSTPTFLARVWTCASMATSIRATALRHCHAFLAAHRARGGMDFQLLVPALITPLSSVEPALRSEALNCLDFIAESAAGESDSTTIWGYDAVYGEASEKLRYLDTSALHRLVSDLLEEREAIVNDASYLGVLLPTLLTPQKGQEKRKVNQQRSATSYLLSHAVAWPSFSAKLLLLRALSGLRDSAKLTPLLPLLDDVVAAGQKQPSLDTFFAGQLEVDERDEFARLLFEAVDKRAKTTIEDAESGAWTMLAKALSSPANLVSKHAALALKTVFPVIAPARRREAVERLTAALVDPKVQAPKELRATLGQLDIDVDILVSILASLRLAITERSLGSPAAKKSRSDAPRDDEASSTANLSELLEALLQRRLAISPALIVELFEVLRTATELHTTGHASGDYLLHLTLSNLYNVLQGATPTSDVVASLRVDTVVNVIKASSNPSTFQQALLLLSAIAALAPETVLHSAMPIFTFVGSSVLQRDDAFSFAVVERVLRSIVPPLVKSLRAQSGKDGGFALLKLARPFLCIFTDSATHIPRHRRANFFQLLVETLGPVDFTSAIAMLLVDRSAHKIVRQQGPSSQSLQLPLSILVSQSASTQLKSFVSIYTEIERLLATRDADPTQAEQQVFLDRLSRVSSEHSDKQIDAAVQAQALLALLQAAIDSPQFGLKASRAASDEASRALYQQIVEASLRVGAFEDEDVGRAANAVLSSIMALVPVETFASIVTRLTGDATNADLRDSGYDLIAARLPSLSAGEREYFASSTAKIVESARKVLAGGVESLAVLSSLQAIAATCLPAEHTALSSLVPQLLALIESADASVAAQKAAFSIIRSLSAVLGPRLLSHLKRIVDAGIITSKKPASSSLRTLALETLTKLFTSVSSFMETHIQPIIAVSTEPELQAILNDDTSRGAGRAANALLSTLIKVSPSDKVFSATFAVWDGAELTHTFIGTLDFLQRALRLADRSAVASNYKAIFRFILRVLDQRRTTASSDPARTIAVENAAVRVFTRLVLKLNETTFRPLFLRIYDWAALDLAEDDMPLSDSGLVARRIALFKVSNALHEQLRGLISHYYATMLDLVIELLEGYRTSKLDDAELWSAVLTSIDKSARYDEGTFWNPKRLEKLSPAFVGQLSMRNASLVEKVGGAEAIRDAVSPAVVSLARCVPDEGSLKVLNSSLLTPLRIDDVAVRSSTLNVLTALWSESSLSSVLLGLVPETVPHIAELMESDELEVVAATREFIAAVEGVLGEPLDAYLQ</sequence>
<reference evidence="10 11" key="1">
    <citation type="journal article" date="2018" name="Mol. Biol. Evol.">
        <title>Broad Genomic Sampling Reveals a Smut Pathogenic Ancestry of the Fungal Clade Ustilaginomycotina.</title>
        <authorList>
            <person name="Kijpornyongpan T."/>
            <person name="Mondo S.J."/>
            <person name="Barry K."/>
            <person name="Sandor L."/>
            <person name="Lee J."/>
            <person name="Lipzen A."/>
            <person name="Pangilinan J."/>
            <person name="LaButti K."/>
            <person name="Hainaut M."/>
            <person name="Henrissat B."/>
            <person name="Grigoriev I.V."/>
            <person name="Spatafora J.W."/>
            <person name="Aime M.C."/>
        </authorList>
    </citation>
    <scope>NUCLEOTIDE SEQUENCE [LARGE SCALE GENOMIC DNA]</scope>
    <source>
        <strain evidence="10 11">MCA 5214</strain>
    </source>
</reference>
<evidence type="ECO:0000256" key="2">
    <source>
        <dbReference type="ARBA" id="ARBA00010559"/>
    </source>
</evidence>
<keyword evidence="4 8" id="KW-0690">Ribosome biogenesis</keyword>
<dbReference type="Pfam" id="PF08146">
    <property type="entry name" value="BP28CT"/>
    <property type="match status" value="1"/>
</dbReference>
<evidence type="ECO:0000256" key="5">
    <source>
        <dbReference type="ARBA" id="ARBA00022552"/>
    </source>
</evidence>
<dbReference type="PANTHER" id="PTHR13457:SF1">
    <property type="entry name" value="HEAT REPEAT-CONTAINING PROTEIN 1"/>
    <property type="match status" value="1"/>
</dbReference>
<accession>A0A316UHE8</accession>
<evidence type="ECO:0000256" key="6">
    <source>
        <dbReference type="ARBA" id="ARBA00023242"/>
    </source>
</evidence>
<dbReference type="Proteomes" id="UP000245884">
    <property type="component" value="Unassembled WGS sequence"/>
</dbReference>
<feature type="domain" description="BP28 C-terminal" evidence="9">
    <location>
        <begin position="1783"/>
        <end position="1934"/>
    </location>
</feature>
<comment type="subunit">
    <text evidence="8">Component of the ribosomal small subunit (SSU) processome.</text>
</comment>
<name>A0A316UHE8_9BASI</name>
<keyword evidence="7 8" id="KW-0687">Ribonucleoprotein</keyword>
<dbReference type="GeneID" id="37028923"/>
<dbReference type="GO" id="GO:0045943">
    <property type="term" value="P:positive regulation of transcription by RNA polymerase I"/>
    <property type="evidence" value="ECO:0007669"/>
    <property type="project" value="TreeGrafter"/>
</dbReference>
<dbReference type="SMART" id="SM01036">
    <property type="entry name" value="BP28CT"/>
    <property type="match status" value="1"/>
</dbReference>
<dbReference type="STRING" id="1569628.A0A316UHE8"/>
<comment type="similarity">
    <text evidence="2 8">Belongs to the HEATR1/UTP10 family.</text>
</comment>
<dbReference type="InterPro" id="IPR040191">
    <property type="entry name" value="UTP10"/>
</dbReference>
<dbReference type="InterPro" id="IPR011989">
    <property type="entry name" value="ARM-like"/>
</dbReference>
<evidence type="ECO:0000259" key="9">
    <source>
        <dbReference type="SMART" id="SM01036"/>
    </source>
</evidence>
<dbReference type="Pfam" id="PF12397">
    <property type="entry name" value="U3snoRNP10"/>
    <property type="match status" value="1"/>
</dbReference>
<comment type="subcellular location">
    <subcellularLocation>
        <location evidence="1 8">Nucleus</location>
        <location evidence="1 8">Nucleolus</location>
    </subcellularLocation>
</comment>
<dbReference type="Pfam" id="PF23243">
    <property type="entry name" value="HEAT_HEATR1"/>
    <property type="match status" value="1"/>
</dbReference>
<evidence type="ECO:0000256" key="4">
    <source>
        <dbReference type="ARBA" id="ARBA00022517"/>
    </source>
</evidence>
<proteinExistence type="inferred from homology"/>
<evidence type="ECO:0000256" key="8">
    <source>
        <dbReference type="RuleBase" id="RU367065"/>
    </source>
</evidence>
<dbReference type="GO" id="GO:0000462">
    <property type="term" value="P:maturation of SSU-rRNA from tricistronic rRNA transcript (SSU-rRNA, 5.8S rRNA, LSU-rRNA)"/>
    <property type="evidence" value="ECO:0007669"/>
    <property type="project" value="TreeGrafter"/>
</dbReference>
<keyword evidence="5 8" id="KW-0698">rRNA processing</keyword>
<dbReference type="PANTHER" id="PTHR13457">
    <property type="entry name" value="BAP28"/>
    <property type="match status" value="1"/>
</dbReference>
<dbReference type="InterPro" id="IPR056473">
    <property type="entry name" value="HEAT_Utp10/HEAT1"/>
</dbReference>
<comment type="function">
    <text evidence="8">Involved in nucleolar processing of pre-18S ribosomal RNA.</text>
</comment>
<dbReference type="InterPro" id="IPR012954">
    <property type="entry name" value="BP28_C_dom"/>
</dbReference>
<dbReference type="SUPFAM" id="SSF48371">
    <property type="entry name" value="ARM repeat"/>
    <property type="match status" value="1"/>
</dbReference>
<dbReference type="GO" id="GO:0030686">
    <property type="term" value="C:90S preribosome"/>
    <property type="evidence" value="ECO:0007669"/>
    <property type="project" value="TreeGrafter"/>
</dbReference>
<dbReference type="RefSeq" id="XP_025359308.1">
    <property type="nucleotide sequence ID" value="XM_025507100.1"/>
</dbReference>
<evidence type="ECO:0000256" key="3">
    <source>
        <dbReference type="ARBA" id="ARBA00015399"/>
    </source>
</evidence>
<organism evidence="10 11">
    <name type="scientific">Jaminaea rosea</name>
    <dbReference type="NCBI Taxonomy" id="1569628"/>
    <lineage>
        <taxon>Eukaryota</taxon>
        <taxon>Fungi</taxon>
        <taxon>Dikarya</taxon>
        <taxon>Basidiomycota</taxon>
        <taxon>Ustilaginomycotina</taxon>
        <taxon>Exobasidiomycetes</taxon>
        <taxon>Microstromatales</taxon>
        <taxon>Microstromatales incertae sedis</taxon>
        <taxon>Jaminaea</taxon>
    </lineage>
</organism>
<evidence type="ECO:0000256" key="1">
    <source>
        <dbReference type="ARBA" id="ARBA00004604"/>
    </source>
</evidence>
<dbReference type="GO" id="GO:0030515">
    <property type="term" value="F:snoRNA binding"/>
    <property type="evidence" value="ECO:0007669"/>
    <property type="project" value="TreeGrafter"/>
</dbReference>
<evidence type="ECO:0000313" key="10">
    <source>
        <dbReference type="EMBL" id="PWN24696.1"/>
    </source>
</evidence>
<dbReference type="InterPro" id="IPR022125">
    <property type="entry name" value="U3snoRNP10_N"/>
</dbReference>
<gene>
    <name evidence="10" type="ORF">BDZ90DRAFT_234655</name>
</gene>
<protein>
    <recommendedName>
        <fullName evidence="3 8">U3 small nucleolar RNA-associated protein 10</fullName>
    </recommendedName>
</protein>
<keyword evidence="11" id="KW-1185">Reference proteome</keyword>
<dbReference type="OrthoDB" id="31183at2759"/>
<dbReference type="GO" id="GO:0034455">
    <property type="term" value="C:t-UTP complex"/>
    <property type="evidence" value="ECO:0007669"/>
    <property type="project" value="TreeGrafter"/>
</dbReference>
<dbReference type="GO" id="GO:0032040">
    <property type="term" value="C:small-subunit processome"/>
    <property type="evidence" value="ECO:0007669"/>
    <property type="project" value="TreeGrafter"/>
</dbReference>
<evidence type="ECO:0000313" key="11">
    <source>
        <dbReference type="Proteomes" id="UP000245884"/>
    </source>
</evidence>
<dbReference type="InterPro" id="IPR016024">
    <property type="entry name" value="ARM-type_fold"/>
</dbReference>
<dbReference type="Gene3D" id="1.25.10.10">
    <property type="entry name" value="Leucine-rich Repeat Variant"/>
    <property type="match status" value="2"/>
</dbReference>
<dbReference type="EMBL" id="KZ819679">
    <property type="protein sequence ID" value="PWN24696.1"/>
    <property type="molecule type" value="Genomic_DNA"/>
</dbReference>
<keyword evidence="6 8" id="KW-0539">Nucleus</keyword>